<dbReference type="GeneID" id="81352898"/>
<accession>A0A9W9G2G6</accession>
<gene>
    <name evidence="1" type="ORF">N7532_001425</name>
</gene>
<organism evidence="1 2">
    <name type="scientific">Penicillium argentinense</name>
    <dbReference type="NCBI Taxonomy" id="1131581"/>
    <lineage>
        <taxon>Eukaryota</taxon>
        <taxon>Fungi</taxon>
        <taxon>Dikarya</taxon>
        <taxon>Ascomycota</taxon>
        <taxon>Pezizomycotina</taxon>
        <taxon>Eurotiomycetes</taxon>
        <taxon>Eurotiomycetidae</taxon>
        <taxon>Eurotiales</taxon>
        <taxon>Aspergillaceae</taxon>
        <taxon>Penicillium</taxon>
    </lineage>
</organism>
<dbReference type="EMBL" id="JAPQKI010000002">
    <property type="protein sequence ID" value="KAJ5110890.1"/>
    <property type="molecule type" value="Genomic_DNA"/>
</dbReference>
<reference evidence="1" key="2">
    <citation type="journal article" date="2023" name="IMA Fungus">
        <title>Comparative genomic study of the Penicillium genus elucidates a diverse pangenome and 15 lateral gene transfer events.</title>
        <authorList>
            <person name="Petersen C."/>
            <person name="Sorensen T."/>
            <person name="Nielsen M.R."/>
            <person name="Sondergaard T.E."/>
            <person name="Sorensen J.L."/>
            <person name="Fitzpatrick D.A."/>
            <person name="Frisvad J.C."/>
            <person name="Nielsen K.L."/>
        </authorList>
    </citation>
    <scope>NUCLEOTIDE SEQUENCE</scope>
    <source>
        <strain evidence="1">IBT 30761</strain>
    </source>
</reference>
<dbReference type="OrthoDB" id="4337579at2759"/>
<protein>
    <submittedName>
        <fullName evidence="1">Uncharacterized protein</fullName>
    </submittedName>
</protein>
<sequence>MDLQPACQLPTVAAQRSYDPASVLPDSNKFLNHLVKFRDNNNREYVRVQLTAAGNEALRALSHTPIQREVWSWPCYEFTIRVTNNEPCVKVAQIKTAHPSYVNALLTASRGIQMPNPCEHSTNSLPFGGNVRLPGTFNGACANCQWRDNASQCTLGNRHERQYISLNAGEIPEPSRVETLVD</sequence>
<keyword evidence="2" id="KW-1185">Reference proteome</keyword>
<dbReference type="InterPro" id="IPR022190">
    <property type="entry name" value="DUF3716"/>
</dbReference>
<evidence type="ECO:0000313" key="1">
    <source>
        <dbReference type="EMBL" id="KAJ5110890.1"/>
    </source>
</evidence>
<dbReference type="RefSeq" id="XP_056478960.1">
    <property type="nucleotide sequence ID" value="XM_056613919.1"/>
</dbReference>
<dbReference type="Pfam" id="PF12511">
    <property type="entry name" value="DUF3716"/>
    <property type="match status" value="1"/>
</dbReference>
<dbReference type="Proteomes" id="UP001149074">
    <property type="component" value="Unassembled WGS sequence"/>
</dbReference>
<name>A0A9W9G2G6_9EURO</name>
<proteinExistence type="predicted"/>
<evidence type="ECO:0000313" key="2">
    <source>
        <dbReference type="Proteomes" id="UP001149074"/>
    </source>
</evidence>
<dbReference type="AlphaFoldDB" id="A0A9W9G2G6"/>
<reference evidence="1" key="1">
    <citation type="submission" date="2022-11" db="EMBL/GenBank/DDBJ databases">
        <authorList>
            <person name="Petersen C."/>
        </authorList>
    </citation>
    <scope>NUCLEOTIDE SEQUENCE</scope>
    <source>
        <strain evidence="1">IBT 30761</strain>
    </source>
</reference>
<comment type="caution">
    <text evidence="1">The sequence shown here is derived from an EMBL/GenBank/DDBJ whole genome shotgun (WGS) entry which is preliminary data.</text>
</comment>